<proteinExistence type="predicted"/>
<dbReference type="Proteomes" id="UP000243887">
    <property type="component" value="Unassembled WGS sequence"/>
</dbReference>
<reference evidence="2" key="1">
    <citation type="submission" date="2016-10" db="EMBL/GenBank/DDBJ databases">
        <authorList>
            <person name="Varghese N."/>
            <person name="Submissions S."/>
        </authorList>
    </citation>
    <scope>NUCLEOTIDE SEQUENCE [LARGE SCALE GENOMIC DNA]</scope>
    <source>
        <strain evidence="2">DSM 26542</strain>
    </source>
</reference>
<gene>
    <name evidence="1" type="ORF">SAMN04487893_1224</name>
</gene>
<dbReference type="EMBL" id="FORU01000022">
    <property type="protein sequence ID" value="SFJ88785.1"/>
    <property type="molecule type" value="Genomic_DNA"/>
</dbReference>
<sequence length="116" mass="13341">MKNIYYKNVWIAFVNIGPLPNHVSTELIDIEVMDDSKYKAVWRNVLIKSELIDGVPNIVALELRELGMEVIFIDSIQNAGTLIEYKELDLDVVGEIESFIDSTFLLKISDQIFPYF</sequence>
<dbReference type="OrthoDB" id="9884182at2"/>
<protein>
    <submittedName>
        <fullName evidence="1">Uncharacterized protein</fullName>
    </submittedName>
</protein>
<organism evidence="1 2">
    <name type="scientific">Myroides guanonis</name>
    <dbReference type="NCBI Taxonomy" id="1150112"/>
    <lineage>
        <taxon>Bacteria</taxon>
        <taxon>Pseudomonadati</taxon>
        <taxon>Bacteroidota</taxon>
        <taxon>Flavobacteriia</taxon>
        <taxon>Flavobacteriales</taxon>
        <taxon>Flavobacteriaceae</taxon>
        <taxon>Myroides</taxon>
    </lineage>
</organism>
<evidence type="ECO:0000313" key="2">
    <source>
        <dbReference type="Proteomes" id="UP000243887"/>
    </source>
</evidence>
<dbReference type="RefSeq" id="WP_090681443.1">
    <property type="nucleotide sequence ID" value="NZ_FORU01000022.1"/>
</dbReference>
<dbReference type="AlphaFoldDB" id="A0A1I3V0M2"/>
<evidence type="ECO:0000313" key="1">
    <source>
        <dbReference type="EMBL" id="SFJ88785.1"/>
    </source>
</evidence>
<keyword evidence="2" id="KW-1185">Reference proteome</keyword>
<accession>A0A1I3V0M2</accession>
<name>A0A1I3V0M2_9FLAO</name>